<evidence type="ECO:0000313" key="3">
    <source>
        <dbReference type="EMBL" id="TDE41193.1"/>
    </source>
</evidence>
<dbReference type="PANTHER" id="PTHR48081">
    <property type="entry name" value="AB HYDROLASE SUPERFAMILY PROTEIN C4A8.06C"/>
    <property type="match status" value="1"/>
</dbReference>
<dbReference type="InterPro" id="IPR029058">
    <property type="entry name" value="AB_hydrolase_fold"/>
</dbReference>
<dbReference type="OrthoDB" id="9771666at2"/>
<reference evidence="3 4" key="1">
    <citation type="submission" date="2019-03" db="EMBL/GenBank/DDBJ databases">
        <authorList>
            <person name="Zhang S."/>
        </authorList>
    </citation>
    <scope>NUCLEOTIDE SEQUENCE [LARGE SCALE GENOMIC DNA]</scope>
    <source>
        <strain evidence="3 4">S4J41</strain>
    </source>
</reference>
<proteinExistence type="predicted"/>
<evidence type="ECO:0000256" key="1">
    <source>
        <dbReference type="ARBA" id="ARBA00022801"/>
    </source>
</evidence>
<dbReference type="AlphaFoldDB" id="A0A4R5F1C4"/>
<accession>A0A4R5F1C4</accession>
<dbReference type="SUPFAM" id="SSF53474">
    <property type="entry name" value="alpha/beta-Hydrolases"/>
    <property type="match status" value="1"/>
</dbReference>
<gene>
    <name evidence="3" type="ORF">E1B25_03090</name>
</gene>
<dbReference type="InterPro" id="IPR050300">
    <property type="entry name" value="GDXG_lipolytic_enzyme"/>
</dbReference>
<organism evidence="3 4">
    <name type="scientific">Antarcticimicrobium sediminis</name>
    <dbReference type="NCBI Taxonomy" id="2546227"/>
    <lineage>
        <taxon>Bacteria</taxon>
        <taxon>Pseudomonadati</taxon>
        <taxon>Pseudomonadota</taxon>
        <taxon>Alphaproteobacteria</taxon>
        <taxon>Rhodobacterales</taxon>
        <taxon>Paracoccaceae</taxon>
        <taxon>Antarcticimicrobium</taxon>
    </lineage>
</organism>
<keyword evidence="1 3" id="KW-0378">Hydrolase</keyword>
<dbReference type="PANTHER" id="PTHR48081:SF33">
    <property type="entry name" value="KYNURENINE FORMAMIDASE"/>
    <property type="match status" value="1"/>
</dbReference>
<sequence length="371" mass="40596">MVCVSLLHRHVQRPHPLGKVFGEDALQRFRGHRRPFGCVARTLAPRRRPRRGGLRHRIFHPFPSWTKRVSLGAPRGSWQAKRITMRVPYTRLNRAELDRQLSPSQSAKDFTGVLARHAAETASLDADGALRRWRDVAYGPGARQRYDVTAPKGAAGLPCLAFIHGGFWQEGSKAWSGFAARPFAQAGWAHVGLGYTLAPEATLSEIVDEIAAALIHLRAHAVEYGIDPDRIVLVGHSAGAHLAAAILTGLGGEPLAGAMAGYVLVSGVYDLAPVAASYVNDKMGLSPGEAERLSPLLYWPAADRPVHLLIGAEEPDAFRQQSEALALLWGRELRRISLTRCPGRDHFDILDELARPGSESWIRIQRMGQGG</sequence>
<feature type="domain" description="BD-FAE-like" evidence="2">
    <location>
        <begin position="148"/>
        <end position="244"/>
    </location>
</feature>
<name>A0A4R5F1C4_9RHOB</name>
<dbReference type="Pfam" id="PF20434">
    <property type="entry name" value="BD-FAE"/>
    <property type="match status" value="1"/>
</dbReference>
<evidence type="ECO:0000313" key="4">
    <source>
        <dbReference type="Proteomes" id="UP000294662"/>
    </source>
</evidence>
<protein>
    <submittedName>
        <fullName evidence="3">Alpha/beta hydrolase</fullName>
    </submittedName>
</protein>
<evidence type="ECO:0000259" key="2">
    <source>
        <dbReference type="Pfam" id="PF20434"/>
    </source>
</evidence>
<dbReference type="Gene3D" id="3.40.50.1820">
    <property type="entry name" value="alpha/beta hydrolase"/>
    <property type="match status" value="1"/>
</dbReference>
<dbReference type="GO" id="GO:0016787">
    <property type="term" value="F:hydrolase activity"/>
    <property type="evidence" value="ECO:0007669"/>
    <property type="project" value="UniProtKB-KW"/>
</dbReference>
<dbReference type="EMBL" id="SMFP01000001">
    <property type="protein sequence ID" value="TDE41193.1"/>
    <property type="molecule type" value="Genomic_DNA"/>
</dbReference>
<keyword evidence="4" id="KW-1185">Reference proteome</keyword>
<dbReference type="Proteomes" id="UP000294662">
    <property type="component" value="Unassembled WGS sequence"/>
</dbReference>
<dbReference type="InterPro" id="IPR049492">
    <property type="entry name" value="BD-FAE-like_dom"/>
</dbReference>
<comment type="caution">
    <text evidence="3">The sequence shown here is derived from an EMBL/GenBank/DDBJ whole genome shotgun (WGS) entry which is preliminary data.</text>
</comment>